<evidence type="ECO:0000313" key="2">
    <source>
        <dbReference type="Proteomes" id="UP000585970"/>
    </source>
</evidence>
<dbReference type="Proteomes" id="UP000585970">
    <property type="component" value="Unassembled WGS sequence"/>
</dbReference>
<gene>
    <name evidence="1" type="ORF">GGR08_001574</name>
</gene>
<sequence>MHYSKKKKLALLDTLIWIALRLLRNPLLNRIRFFYIAFKRLYRNLK</sequence>
<reference evidence="1 2" key="1">
    <citation type="submission" date="2020-08" db="EMBL/GenBank/DDBJ databases">
        <title>Genomic Encyclopedia of Type Strains, Phase IV (KMG-IV): sequencing the most valuable type-strain genomes for metagenomic binning, comparative biology and taxonomic classification.</title>
        <authorList>
            <person name="Goeker M."/>
        </authorList>
    </citation>
    <scope>NUCLEOTIDE SEQUENCE [LARGE SCALE GENOMIC DNA]</scope>
    <source>
        <strain evidence="1 2">DSM 100694</strain>
    </source>
</reference>
<comment type="caution">
    <text evidence="1">The sequence shown here is derived from an EMBL/GenBank/DDBJ whole genome shotgun (WGS) entry which is preliminary data.</text>
</comment>
<keyword evidence="2" id="KW-1185">Reference proteome</keyword>
<dbReference type="EMBL" id="JACIFE010000034">
    <property type="protein sequence ID" value="MBB4077246.1"/>
    <property type="molecule type" value="Genomic_DNA"/>
</dbReference>
<name>A0A840E838_9HYPH</name>
<evidence type="ECO:0000313" key="1">
    <source>
        <dbReference type="EMBL" id="MBB4077246.1"/>
    </source>
</evidence>
<accession>A0A840E838</accession>
<organism evidence="1 2">
    <name type="scientific">Bartonella fuyuanensis</name>
    <dbReference type="NCBI Taxonomy" id="1460968"/>
    <lineage>
        <taxon>Bacteria</taxon>
        <taxon>Pseudomonadati</taxon>
        <taxon>Pseudomonadota</taxon>
        <taxon>Alphaproteobacteria</taxon>
        <taxon>Hyphomicrobiales</taxon>
        <taxon>Bartonellaceae</taxon>
        <taxon>Bartonella</taxon>
    </lineage>
</organism>
<protein>
    <submittedName>
        <fullName evidence="1">Uncharacterized protein</fullName>
    </submittedName>
</protein>
<proteinExistence type="predicted"/>
<dbReference type="AlphaFoldDB" id="A0A840E838"/>